<dbReference type="InterPro" id="IPR029063">
    <property type="entry name" value="SAM-dependent_MTases_sf"/>
</dbReference>
<feature type="non-terminal residue" evidence="4">
    <location>
        <position position="1"/>
    </location>
</feature>
<evidence type="ECO:0000256" key="2">
    <source>
        <dbReference type="ARBA" id="ARBA00022679"/>
    </source>
</evidence>
<evidence type="ECO:0000313" key="5">
    <source>
        <dbReference type="EMBL" id="CAL4768063.1"/>
    </source>
</evidence>
<accession>A0A9P1FLY3</accession>
<dbReference type="InterPro" id="IPR041698">
    <property type="entry name" value="Methyltransf_25"/>
</dbReference>
<dbReference type="EMBL" id="CAMXCT010000581">
    <property type="protein sequence ID" value="CAI3980751.1"/>
    <property type="molecule type" value="Genomic_DNA"/>
</dbReference>
<protein>
    <submittedName>
        <fullName evidence="5">Methyltransferase type 11</fullName>
    </submittedName>
</protein>
<evidence type="ECO:0000259" key="3">
    <source>
        <dbReference type="Pfam" id="PF13649"/>
    </source>
</evidence>
<gene>
    <name evidence="4" type="ORF">C1SCF055_LOCUS8609</name>
</gene>
<keyword evidence="6" id="KW-1185">Reference proteome</keyword>
<dbReference type="AlphaFoldDB" id="A0A9P1FLY3"/>
<reference evidence="4" key="1">
    <citation type="submission" date="2022-10" db="EMBL/GenBank/DDBJ databases">
        <authorList>
            <person name="Chen Y."/>
            <person name="Dougan E. K."/>
            <person name="Chan C."/>
            <person name="Rhodes N."/>
            <person name="Thang M."/>
        </authorList>
    </citation>
    <scope>NUCLEOTIDE SEQUENCE</scope>
</reference>
<dbReference type="InterPro" id="IPR051052">
    <property type="entry name" value="Diverse_substrate_MTase"/>
</dbReference>
<dbReference type="OrthoDB" id="66144at2759"/>
<dbReference type="Proteomes" id="UP001152797">
    <property type="component" value="Unassembled WGS sequence"/>
</dbReference>
<evidence type="ECO:0000313" key="4">
    <source>
        <dbReference type="EMBL" id="CAI3980751.1"/>
    </source>
</evidence>
<dbReference type="SUPFAM" id="SSF53335">
    <property type="entry name" value="S-adenosyl-L-methionine-dependent methyltransferases"/>
    <property type="match status" value="1"/>
</dbReference>
<dbReference type="EMBL" id="CAMXCT020000581">
    <property type="protein sequence ID" value="CAL1134126.1"/>
    <property type="molecule type" value="Genomic_DNA"/>
</dbReference>
<keyword evidence="2" id="KW-0808">Transferase</keyword>
<comment type="caution">
    <text evidence="4">The sequence shown here is derived from an EMBL/GenBank/DDBJ whole genome shotgun (WGS) entry which is preliminary data.</text>
</comment>
<reference evidence="5 6" key="2">
    <citation type="submission" date="2024-05" db="EMBL/GenBank/DDBJ databases">
        <authorList>
            <person name="Chen Y."/>
            <person name="Shah S."/>
            <person name="Dougan E. K."/>
            <person name="Thang M."/>
            <person name="Chan C."/>
        </authorList>
    </citation>
    <scope>NUCLEOTIDE SEQUENCE [LARGE SCALE GENOMIC DNA]</scope>
</reference>
<dbReference type="Pfam" id="PF13649">
    <property type="entry name" value="Methyltransf_25"/>
    <property type="match status" value="1"/>
</dbReference>
<dbReference type="PANTHER" id="PTHR44942:SF4">
    <property type="entry name" value="METHYLTRANSFERASE TYPE 11 DOMAIN-CONTAINING PROTEIN"/>
    <property type="match status" value="1"/>
</dbReference>
<proteinExistence type="predicted"/>
<sequence length="290" mass="33008">MAARLSRHLACRRHSIRPLQRRAAAGPSNVHQFAQEGFSRMSEYEKGRPTYPSSATKLLDRIFTKNLGASTVVDLGAGTGKWTSTLVNYFQGPNTTAAKFQVHAVEPVVNFREVLRSKFSSCNEVVVHDGSAKDLTRLFRPGSINAISVATAFHWFATEEVLQQFCDVLKPQGWVYLIWNVQVYDLEPELRHHYPEIDERNEQFLRALKRKVVNTYHDETSPEMGKNNYRAMKGDILKLVNDFGLFGSGNEYQCFHNSMQQLGDVDVVINHVLSISSFGRRSEEEKELVR</sequence>
<keyword evidence="1 5" id="KW-0489">Methyltransferase</keyword>
<dbReference type="EMBL" id="CAMXCT030000581">
    <property type="protein sequence ID" value="CAL4768063.1"/>
    <property type="molecule type" value="Genomic_DNA"/>
</dbReference>
<dbReference type="CDD" id="cd02440">
    <property type="entry name" value="AdoMet_MTases"/>
    <property type="match status" value="1"/>
</dbReference>
<evidence type="ECO:0000256" key="1">
    <source>
        <dbReference type="ARBA" id="ARBA00022603"/>
    </source>
</evidence>
<dbReference type="GO" id="GO:0008168">
    <property type="term" value="F:methyltransferase activity"/>
    <property type="evidence" value="ECO:0007669"/>
    <property type="project" value="UniProtKB-KW"/>
</dbReference>
<dbReference type="GO" id="GO:0032259">
    <property type="term" value="P:methylation"/>
    <property type="evidence" value="ECO:0007669"/>
    <property type="project" value="UniProtKB-KW"/>
</dbReference>
<feature type="domain" description="Methyltransferase" evidence="3">
    <location>
        <begin position="72"/>
        <end position="173"/>
    </location>
</feature>
<evidence type="ECO:0000313" key="6">
    <source>
        <dbReference type="Proteomes" id="UP001152797"/>
    </source>
</evidence>
<organism evidence="4">
    <name type="scientific">Cladocopium goreaui</name>
    <dbReference type="NCBI Taxonomy" id="2562237"/>
    <lineage>
        <taxon>Eukaryota</taxon>
        <taxon>Sar</taxon>
        <taxon>Alveolata</taxon>
        <taxon>Dinophyceae</taxon>
        <taxon>Suessiales</taxon>
        <taxon>Symbiodiniaceae</taxon>
        <taxon>Cladocopium</taxon>
    </lineage>
</organism>
<dbReference type="PANTHER" id="PTHR44942">
    <property type="entry name" value="METHYLTRANSF_11 DOMAIN-CONTAINING PROTEIN"/>
    <property type="match status" value="1"/>
</dbReference>
<dbReference type="Gene3D" id="3.40.50.150">
    <property type="entry name" value="Vaccinia Virus protein VP39"/>
    <property type="match status" value="1"/>
</dbReference>
<name>A0A9P1FLY3_9DINO</name>